<reference evidence="2 3" key="1">
    <citation type="submission" date="2016-07" db="EMBL/GenBank/DDBJ databases">
        <title>Pervasive Adenine N6-methylation of Active Genes in Fungi.</title>
        <authorList>
            <consortium name="DOE Joint Genome Institute"/>
            <person name="Mondo S.J."/>
            <person name="Dannebaum R.O."/>
            <person name="Kuo R.C."/>
            <person name="Labutti K."/>
            <person name="Haridas S."/>
            <person name="Kuo A."/>
            <person name="Salamov A."/>
            <person name="Ahrendt S.R."/>
            <person name="Lipzen A."/>
            <person name="Sullivan W."/>
            <person name="Andreopoulos W.B."/>
            <person name="Clum A."/>
            <person name="Lindquist E."/>
            <person name="Daum C."/>
            <person name="Ramamoorthy G.K."/>
            <person name="Gryganskyi A."/>
            <person name="Culley D."/>
            <person name="Magnuson J.K."/>
            <person name="James T.Y."/>
            <person name="O'Malley M.A."/>
            <person name="Stajich J.E."/>
            <person name="Spatafora J.W."/>
            <person name="Visel A."/>
            <person name="Grigoriev I.V."/>
        </authorList>
    </citation>
    <scope>NUCLEOTIDE SEQUENCE [LARGE SCALE GENOMIC DNA]</scope>
    <source>
        <strain evidence="2 3">CBS 115471</strain>
    </source>
</reference>
<dbReference type="Proteomes" id="UP000193144">
    <property type="component" value="Unassembled WGS sequence"/>
</dbReference>
<name>A0A1Y1ZKK4_9PLEO</name>
<evidence type="ECO:0000313" key="2">
    <source>
        <dbReference type="EMBL" id="ORY10557.1"/>
    </source>
</evidence>
<feature type="compositionally biased region" description="Low complexity" evidence="1">
    <location>
        <begin position="13"/>
        <end position="26"/>
    </location>
</feature>
<keyword evidence="3" id="KW-1185">Reference proteome</keyword>
<evidence type="ECO:0000256" key="1">
    <source>
        <dbReference type="SAM" id="MobiDB-lite"/>
    </source>
</evidence>
<organism evidence="2 3">
    <name type="scientific">Clohesyomyces aquaticus</name>
    <dbReference type="NCBI Taxonomy" id="1231657"/>
    <lineage>
        <taxon>Eukaryota</taxon>
        <taxon>Fungi</taxon>
        <taxon>Dikarya</taxon>
        <taxon>Ascomycota</taxon>
        <taxon>Pezizomycotina</taxon>
        <taxon>Dothideomycetes</taxon>
        <taxon>Pleosporomycetidae</taxon>
        <taxon>Pleosporales</taxon>
        <taxon>Lindgomycetaceae</taxon>
        <taxon>Clohesyomyces</taxon>
    </lineage>
</organism>
<evidence type="ECO:0000313" key="3">
    <source>
        <dbReference type="Proteomes" id="UP000193144"/>
    </source>
</evidence>
<evidence type="ECO:0008006" key="4">
    <source>
        <dbReference type="Google" id="ProtNLM"/>
    </source>
</evidence>
<accession>A0A1Y1ZKK4</accession>
<dbReference type="AlphaFoldDB" id="A0A1Y1ZKK4"/>
<comment type="caution">
    <text evidence="2">The sequence shown here is derived from an EMBL/GenBank/DDBJ whole genome shotgun (WGS) entry which is preliminary data.</text>
</comment>
<dbReference type="EMBL" id="MCFA01000071">
    <property type="protein sequence ID" value="ORY10557.1"/>
    <property type="molecule type" value="Genomic_DNA"/>
</dbReference>
<sequence length="376" mass="41938">MACRQLSVTAGEPSASRPSAHSHPVAPLQLKGSEVTKETVKEAFKQGVRSLLRLPPKRFPKFMSLPLELRNKIYGIFLFGGDGENVTLCVRLAKTKVKQPSQTKNPLVRLHQHLLQNSVGASQGVNKKPSKRRLFTHIADLFLTNSTVKTEAEAVFYRHTMLISSTATSALTKLCHNTRDLDACLRDRIIQYLLSPAPCATKIRHVTLRITDLRDVPMSAPGMQFIDSLEPDPLTSDLCKKYNIRYKVDRRFFKALTFNLVSALYAPCLQTIALDVRGAAWPSIRASKEIDLEPDHLPTAKVVEVCYQVWERHRENVVRCRNTHGDGVVGENGLGFVEPDMAILLFGGLGLPLPEGCGLRKEGTMVKWGYGNIERT</sequence>
<proteinExistence type="predicted"/>
<protein>
    <recommendedName>
        <fullName evidence="4">F-box domain-containing protein</fullName>
    </recommendedName>
</protein>
<gene>
    <name evidence="2" type="ORF">BCR34DRAFT_602007</name>
</gene>
<feature type="region of interest" description="Disordered" evidence="1">
    <location>
        <begin position="1"/>
        <end position="26"/>
    </location>
</feature>